<accession>A0A1K1RN17</accession>
<organism evidence="1 2">
    <name type="scientific">Amycolatopsis australiensis</name>
    <dbReference type="NCBI Taxonomy" id="546364"/>
    <lineage>
        <taxon>Bacteria</taxon>
        <taxon>Bacillati</taxon>
        <taxon>Actinomycetota</taxon>
        <taxon>Actinomycetes</taxon>
        <taxon>Pseudonocardiales</taxon>
        <taxon>Pseudonocardiaceae</taxon>
        <taxon>Amycolatopsis</taxon>
    </lineage>
</organism>
<dbReference type="AlphaFoldDB" id="A0A1K1RN17"/>
<dbReference type="EMBL" id="FPJG01000006">
    <property type="protein sequence ID" value="SFW73237.1"/>
    <property type="molecule type" value="Genomic_DNA"/>
</dbReference>
<name>A0A1K1RN17_9PSEU</name>
<proteinExistence type="predicted"/>
<gene>
    <name evidence="1" type="ORF">SAMN04489730_3580</name>
</gene>
<protein>
    <submittedName>
        <fullName evidence="1">Uncharacterized protein</fullName>
    </submittedName>
</protein>
<keyword evidence="2" id="KW-1185">Reference proteome</keyword>
<reference evidence="2" key="1">
    <citation type="submission" date="2016-11" db="EMBL/GenBank/DDBJ databases">
        <authorList>
            <person name="Varghese N."/>
            <person name="Submissions S."/>
        </authorList>
    </citation>
    <scope>NUCLEOTIDE SEQUENCE [LARGE SCALE GENOMIC DNA]</scope>
    <source>
        <strain evidence="2">DSM 44671</strain>
    </source>
</reference>
<sequence>MHLARLQLGMIRRLRMGTALFMRVAAVIGERAAIRLLDAHIGSAFELERTTVTNSTGPALHADRLRIESSLSMRHAAPARCSRCRCARRGCGNQSAGPQPSAVSLHQAQITVTGGPGTTYQVIKNRAAGAPIVVSA</sequence>
<evidence type="ECO:0000313" key="2">
    <source>
        <dbReference type="Proteomes" id="UP000182740"/>
    </source>
</evidence>
<evidence type="ECO:0000313" key="1">
    <source>
        <dbReference type="EMBL" id="SFW73237.1"/>
    </source>
</evidence>
<dbReference type="Proteomes" id="UP000182740">
    <property type="component" value="Unassembled WGS sequence"/>
</dbReference>